<protein>
    <recommendedName>
        <fullName evidence="3">Secreted protein</fullName>
    </recommendedName>
</protein>
<comment type="caution">
    <text evidence="1">The sequence shown here is derived from an EMBL/GenBank/DDBJ whole genome shotgun (WGS) entry which is preliminary data.</text>
</comment>
<gene>
    <name evidence="1" type="ORF">PQ628_10540</name>
</gene>
<accession>A0AAW6IDP6</accession>
<proteinExistence type="predicted"/>
<reference evidence="1" key="1">
    <citation type="submission" date="2022-10" db="EMBL/GenBank/DDBJ databases">
        <title>Human gut microbiome strain richness.</title>
        <authorList>
            <person name="Chen-Liaw A."/>
        </authorList>
    </citation>
    <scope>NUCLEOTIDE SEQUENCE</scope>
    <source>
        <strain evidence="1">RTP21484st1_H8_RTP21484_190118</strain>
    </source>
</reference>
<dbReference type="RefSeq" id="WP_272841673.1">
    <property type="nucleotide sequence ID" value="NZ_JAQQPO010000010.1"/>
</dbReference>
<dbReference type="AlphaFoldDB" id="A0AAW6IDP6"/>
<dbReference type="EMBL" id="JAQQPO010000010">
    <property type="protein sequence ID" value="MDC7958648.1"/>
    <property type="molecule type" value="Genomic_DNA"/>
</dbReference>
<evidence type="ECO:0000313" key="1">
    <source>
        <dbReference type="EMBL" id="MDC7958648.1"/>
    </source>
</evidence>
<evidence type="ECO:0000313" key="2">
    <source>
        <dbReference type="Proteomes" id="UP001215078"/>
    </source>
</evidence>
<organism evidence="1 2">
    <name type="scientific">Bacteroides ovatus</name>
    <dbReference type="NCBI Taxonomy" id="28116"/>
    <lineage>
        <taxon>Bacteria</taxon>
        <taxon>Pseudomonadati</taxon>
        <taxon>Bacteroidota</taxon>
        <taxon>Bacteroidia</taxon>
        <taxon>Bacteroidales</taxon>
        <taxon>Bacteroidaceae</taxon>
        <taxon>Bacteroides</taxon>
    </lineage>
</organism>
<dbReference type="Proteomes" id="UP001215078">
    <property type="component" value="Unassembled WGS sequence"/>
</dbReference>
<name>A0AAW6IDP6_BACOV</name>
<evidence type="ECO:0008006" key="3">
    <source>
        <dbReference type="Google" id="ProtNLM"/>
    </source>
</evidence>
<sequence length="95" mass="10781">MLCMLWWRMSRRMNSSAIPLSCPGSFSVKSSGIQNSLGSGHLWNRYRQKCSLPFRTSRLTCSGSMFSSALYRLIIFIRGDAFFLRKGSPEPIIPV</sequence>